<dbReference type="Proteomes" id="UP000319715">
    <property type="component" value="Unassembled WGS sequence"/>
</dbReference>
<keyword evidence="2" id="KW-1277">Toxin-antitoxin system</keyword>
<evidence type="ECO:0000256" key="1">
    <source>
        <dbReference type="ARBA" id="ARBA00006620"/>
    </source>
</evidence>
<dbReference type="SUPFAM" id="SSF54786">
    <property type="entry name" value="YcfA/nrd intein domain"/>
    <property type="match status" value="1"/>
</dbReference>
<dbReference type="PANTHER" id="PTHR34873">
    <property type="entry name" value="SSR1766 PROTEIN"/>
    <property type="match status" value="1"/>
</dbReference>
<dbReference type="PANTHER" id="PTHR34873:SF3">
    <property type="entry name" value="ADDICTION MODULE TOXIN, HICA FAMILY"/>
    <property type="match status" value="1"/>
</dbReference>
<dbReference type="RefSeq" id="WP_058757609.1">
    <property type="nucleotide sequence ID" value="NZ_CP074350.1"/>
</dbReference>
<protein>
    <submittedName>
        <fullName evidence="8">Addiction module toxin, HicA family</fullName>
    </submittedName>
</protein>
<evidence type="ECO:0000256" key="5">
    <source>
        <dbReference type="ARBA" id="ARBA00022801"/>
    </source>
</evidence>
<name>A0ABY3A5C1_9GAMM</name>
<organism evidence="8 9">
    <name type="scientific">Pantoea dispersa</name>
    <dbReference type="NCBI Taxonomy" id="59814"/>
    <lineage>
        <taxon>Bacteria</taxon>
        <taxon>Pseudomonadati</taxon>
        <taxon>Pseudomonadota</taxon>
        <taxon>Gammaproteobacteria</taxon>
        <taxon>Enterobacterales</taxon>
        <taxon>Erwiniaceae</taxon>
        <taxon>Pantoea</taxon>
    </lineage>
</organism>
<dbReference type="InterPro" id="IPR038570">
    <property type="entry name" value="HicA_sf"/>
</dbReference>
<comment type="similarity">
    <text evidence="1">Belongs to the HicA mRNA interferase family.</text>
</comment>
<evidence type="ECO:0000256" key="7">
    <source>
        <dbReference type="ARBA" id="ARBA00023016"/>
    </source>
</evidence>
<keyword evidence="6" id="KW-0694">RNA-binding</keyword>
<dbReference type="InterPro" id="IPR012933">
    <property type="entry name" value="HicA_mRNA_interferase"/>
</dbReference>
<evidence type="ECO:0000313" key="8">
    <source>
        <dbReference type="EMBL" id="TQC77589.1"/>
    </source>
</evidence>
<keyword evidence="4" id="KW-0255">Endonuclease</keyword>
<evidence type="ECO:0000256" key="3">
    <source>
        <dbReference type="ARBA" id="ARBA00022722"/>
    </source>
</evidence>
<evidence type="ECO:0000256" key="2">
    <source>
        <dbReference type="ARBA" id="ARBA00022649"/>
    </source>
</evidence>
<accession>A0ABY3A5C1</accession>
<keyword evidence="5" id="KW-0378">Hydrolase</keyword>
<evidence type="ECO:0000256" key="6">
    <source>
        <dbReference type="ARBA" id="ARBA00022884"/>
    </source>
</evidence>
<keyword evidence="9" id="KW-1185">Reference proteome</keyword>
<evidence type="ECO:0000256" key="4">
    <source>
        <dbReference type="ARBA" id="ARBA00022759"/>
    </source>
</evidence>
<dbReference type="EMBL" id="VICF01000001">
    <property type="protein sequence ID" value="TQC77589.1"/>
    <property type="molecule type" value="Genomic_DNA"/>
</dbReference>
<comment type="caution">
    <text evidence="8">The sequence shown here is derived from an EMBL/GenBank/DDBJ whole genome shotgun (WGS) entry which is preliminary data.</text>
</comment>
<gene>
    <name evidence="8" type="ORF">FK492_05425</name>
</gene>
<dbReference type="Gene3D" id="3.30.920.30">
    <property type="entry name" value="Hypothetical protein"/>
    <property type="match status" value="1"/>
</dbReference>
<dbReference type="Pfam" id="PF07927">
    <property type="entry name" value="HicA_toxin"/>
    <property type="match status" value="1"/>
</dbReference>
<sequence length="60" mass="6958">MKSATLIKLLQKNGWKLERIRGSHHQFSHPDFAHLITVPHPQKDMKTGTLMQILKDARLD</sequence>
<keyword evidence="3" id="KW-0540">Nuclease</keyword>
<reference evidence="8 9" key="1">
    <citation type="submission" date="2019-06" db="EMBL/GenBank/DDBJ databases">
        <title>Pantoea dispersa Assembly.</title>
        <authorList>
            <person name="Wang J."/>
        </authorList>
    </citation>
    <scope>NUCLEOTIDE SEQUENCE [LARGE SCALE GENOMIC DNA]</scope>
    <source>
        <strain evidence="9">bio</strain>
    </source>
</reference>
<proteinExistence type="inferred from homology"/>
<evidence type="ECO:0000313" key="9">
    <source>
        <dbReference type="Proteomes" id="UP000319715"/>
    </source>
</evidence>
<keyword evidence="7" id="KW-0346">Stress response</keyword>